<gene>
    <name evidence="1" type="ORF">BTA35_0205985</name>
</gene>
<dbReference type="Proteomes" id="UP000190064">
    <property type="component" value="Unassembled WGS sequence"/>
</dbReference>
<protein>
    <recommendedName>
        <fullName evidence="3">Hemerythrin-like domain-containing protein</fullName>
    </recommendedName>
</protein>
<keyword evidence="2" id="KW-1185">Reference proteome</keyword>
<dbReference type="STRING" id="966.BTA35_0205985"/>
<evidence type="ECO:0000313" key="2">
    <source>
        <dbReference type="Proteomes" id="UP000190064"/>
    </source>
</evidence>
<evidence type="ECO:0008006" key="3">
    <source>
        <dbReference type="Google" id="ProtNLM"/>
    </source>
</evidence>
<sequence>MEEEARFGTLLEGELKQEFESDHAFLLHCLQSDAQLINIDAGSAQEVTQRITAFADRLIQHVRFEERTLFPWLEQHHTQALKHL</sequence>
<name>A0A1T1HDN7_OCELI</name>
<comment type="caution">
    <text evidence="1">The sequence shown here is derived from an EMBL/GenBank/DDBJ whole genome shotgun (WGS) entry which is preliminary data.</text>
</comment>
<accession>A0A1T1HDN7</accession>
<evidence type="ECO:0000313" key="1">
    <source>
        <dbReference type="EMBL" id="OOV87933.1"/>
    </source>
</evidence>
<proteinExistence type="predicted"/>
<reference evidence="1" key="1">
    <citation type="submission" date="2017-02" db="EMBL/GenBank/DDBJ databases">
        <title>Draft Genome Sequence of the Salt Water Bacterium Oceanospirillum linum ATCC 11336.</title>
        <authorList>
            <person name="Trachtenberg A.M."/>
            <person name="Carney J.G."/>
            <person name="Linnane J.D."/>
            <person name="Rheaume B.A."/>
            <person name="Pitts N.L."/>
            <person name="Mykles D.L."/>
            <person name="Maclea K.S."/>
        </authorList>
    </citation>
    <scope>NUCLEOTIDE SEQUENCE [LARGE SCALE GENOMIC DNA]</scope>
    <source>
        <strain evidence="1">ATCC 11336</strain>
    </source>
</reference>
<dbReference type="EMBL" id="MTSD02000002">
    <property type="protein sequence ID" value="OOV87933.1"/>
    <property type="molecule type" value="Genomic_DNA"/>
</dbReference>
<organism evidence="1 2">
    <name type="scientific">Oceanospirillum linum</name>
    <dbReference type="NCBI Taxonomy" id="966"/>
    <lineage>
        <taxon>Bacteria</taxon>
        <taxon>Pseudomonadati</taxon>
        <taxon>Pseudomonadota</taxon>
        <taxon>Gammaproteobacteria</taxon>
        <taxon>Oceanospirillales</taxon>
        <taxon>Oceanospirillaceae</taxon>
        <taxon>Oceanospirillum</taxon>
    </lineage>
</organism>
<dbReference type="AlphaFoldDB" id="A0A1T1HDN7"/>